<dbReference type="EMBL" id="RNKS01000001">
    <property type="protein sequence ID" value="MGD27572.1"/>
    <property type="molecule type" value="Genomic_DNA"/>
</dbReference>
<dbReference type="EMBL" id="CP030219">
    <property type="protein sequence ID" value="AXD69739.1"/>
    <property type="molecule type" value="Genomic_DNA"/>
</dbReference>
<accession>A0A344S4F0</accession>
<evidence type="ECO:0000313" key="4">
    <source>
        <dbReference type="Proteomes" id="UP000251994"/>
    </source>
</evidence>
<dbReference type="AlphaFoldDB" id="A0A344S4F0"/>
<protein>
    <submittedName>
        <fullName evidence="3">Uncharacterized protein</fullName>
    </submittedName>
</protein>
<dbReference type="Proteomes" id="UP000885336">
    <property type="component" value="Unassembled WGS sequence"/>
</dbReference>
<dbReference type="Proteomes" id="UP000885392">
    <property type="component" value="Unassembled WGS sequence"/>
</dbReference>
<sequence>MITYTIAQSCLRLNVGFFAGWRRSLIRPGALYSQKIGRQWRRQIIHGLRAATGAYTEYVRITSTARD</sequence>
<evidence type="ECO:0000313" key="3">
    <source>
        <dbReference type="EMBL" id="MLV99723.1"/>
    </source>
</evidence>
<gene>
    <name evidence="1" type="ORF">CHC34_01425</name>
    <name evidence="3" type="ORF">EAK82_05395</name>
    <name evidence="2" type="ORF">EE393_00720</name>
</gene>
<dbReference type="Proteomes" id="UP000251994">
    <property type="component" value="Chromosome"/>
</dbReference>
<evidence type="ECO:0000313" key="2">
    <source>
        <dbReference type="EMBL" id="MGD27572.1"/>
    </source>
</evidence>
<evidence type="ECO:0000313" key="1">
    <source>
        <dbReference type="EMBL" id="AXD69739.1"/>
    </source>
</evidence>
<proteinExistence type="predicted"/>
<name>A0A344S4F0_SALER</name>
<dbReference type="EMBL" id="RVIJ01000003">
    <property type="protein sequence ID" value="MLV99723.1"/>
    <property type="molecule type" value="Genomic_DNA"/>
</dbReference>
<organism evidence="3">
    <name type="scientific">Salmonella enterica</name>
    <name type="common">Salmonella choleraesuis</name>
    <dbReference type="NCBI Taxonomy" id="28901"/>
    <lineage>
        <taxon>Bacteria</taxon>
        <taxon>Pseudomonadati</taxon>
        <taxon>Pseudomonadota</taxon>
        <taxon>Gammaproteobacteria</taxon>
        <taxon>Enterobacterales</taxon>
        <taxon>Enterobacteriaceae</taxon>
        <taxon>Salmonella</taxon>
    </lineage>
</organism>
<reference evidence="3" key="2">
    <citation type="submission" date="2018-10" db="EMBL/GenBank/DDBJ databases">
        <authorList>
            <consortium name="PulseNet: The National Subtyping Network for Foodborne Disease Surveillance"/>
            <person name="Tarr C.L."/>
            <person name="Trees E."/>
            <person name="Katz L.S."/>
            <person name="Carleton-Romer H.A."/>
            <person name="Stroika S."/>
            <person name="Kucerova Z."/>
            <person name="Roache K.F."/>
            <person name="Sabol A.L."/>
            <person name="Besser J."/>
            <person name="Gerner-Smidt P."/>
        </authorList>
    </citation>
    <scope>NUCLEOTIDE SEQUENCE [LARGE SCALE GENOMIC DNA]</scope>
    <source>
        <strain evidence="3">PNUSAS038541</strain>
        <strain evidence="2">PNUSAS058450</strain>
    </source>
</reference>
<reference evidence="1 4" key="1">
    <citation type="submission" date="2018-06" db="EMBL/GenBank/DDBJ databases">
        <title>Completed Genome Sequences of 32 Strains from Various Serotypes of Salmonella enterica.</title>
        <authorList>
            <person name="Nash J.H.E."/>
            <person name="Robertson J."/>
            <person name="Bessonov K."/>
        </authorList>
    </citation>
    <scope>NUCLEOTIDE SEQUENCE [LARGE SCALE GENOMIC DNA]</scope>
    <source>
        <strain evidence="1 4">SA20021456</strain>
    </source>
</reference>